<protein>
    <submittedName>
        <fullName evidence="2">Uncharacterized protein</fullName>
    </submittedName>
</protein>
<proteinExistence type="predicted"/>
<dbReference type="eggNOG" id="COG0400">
    <property type="taxonomic scope" value="Bacteria"/>
</dbReference>
<gene>
    <name evidence="2" type="ORF">SAMN04487992_11061</name>
</gene>
<dbReference type="InterPro" id="IPR029058">
    <property type="entry name" value="AB_hydrolase_fold"/>
</dbReference>
<dbReference type="EMBL" id="FNBD01000010">
    <property type="protein sequence ID" value="SDF27248.1"/>
    <property type="molecule type" value="Genomic_DNA"/>
</dbReference>
<dbReference type="Gene3D" id="3.40.50.1820">
    <property type="entry name" value="alpha/beta hydrolase"/>
    <property type="match status" value="1"/>
</dbReference>
<feature type="chain" id="PRO_5010216110" evidence="1">
    <location>
        <begin position="23"/>
        <end position="472"/>
    </location>
</feature>
<evidence type="ECO:0000313" key="3">
    <source>
        <dbReference type="Proteomes" id="UP000182114"/>
    </source>
</evidence>
<dbReference type="SUPFAM" id="SSF53474">
    <property type="entry name" value="alpha/beta-Hydrolases"/>
    <property type="match status" value="1"/>
</dbReference>
<dbReference type="RefSeq" id="WP_074539065.1">
    <property type="nucleotide sequence ID" value="NZ_FNBD01000010.1"/>
</dbReference>
<keyword evidence="3" id="KW-1185">Reference proteome</keyword>
<evidence type="ECO:0000256" key="1">
    <source>
        <dbReference type="SAM" id="SignalP"/>
    </source>
</evidence>
<reference evidence="3" key="1">
    <citation type="submission" date="2016-10" db="EMBL/GenBank/DDBJ databases">
        <authorList>
            <person name="Varghese N."/>
            <person name="Submissions S."/>
        </authorList>
    </citation>
    <scope>NUCLEOTIDE SEQUENCE [LARGE SCALE GENOMIC DNA]</scope>
    <source>
        <strain evidence="3">DSM 24729</strain>
    </source>
</reference>
<keyword evidence="1" id="KW-0732">Signal</keyword>
<evidence type="ECO:0000313" key="2">
    <source>
        <dbReference type="EMBL" id="SDF27248.1"/>
    </source>
</evidence>
<dbReference type="AlphaFoldDB" id="A0A1G7JQL4"/>
<name>A0A1G7JQL4_9FLAO</name>
<sequence>MKKTILFLALACCGILSTSAQQMTLRKGVVLDSLQVNDTISESFALYLPKKFELDSRWPVLFLFNMEGKGKHVMQPFLQAAEHQNYILAASNSVNDTLSLTQNVLIASRMINQVLNSLPVDSRRIYTGGMDTGGTFASVMPVVSKNIKGIISVGGGIANVDVLAPDSPFQFIGIADINEYSSIEMEASESLLNNLRFSNQLFKYEKNTKPLPMYLIDFGLQIFVLNAMAKGEVVKDMEYVNSAYRQNLRVIDALIKEKKLLHAYDFANEIMEVFRVHLDVSEIKASQKLLRKDKEYKAMKRLASNYKFKEELLQEDYDYAIYEDVATYNFNNLGWWAYQMQEIKKFQASTIRFEHQMGNRLKDFVDHLVNKNIRQLKEEETLDEEGLSFLYMLNTITEPTDHEAYIEVISLSSKIEDYDTALFYLEELLKTGFKDKQQLYDIPDTALLRISPEYNALMLKYLKEARYDIKEQ</sequence>
<organism evidence="2 3">
    <name type="scientific">Cellulophaga baltica</name>
    <dbReference type="NCBI Taxonomy" id="76594"/>
    <lineage>
        <taxon>Bacteria</taxon>
        <taxon>Pseudomonadati</taxon>
        <taxon>Bacteroidota</taxon>
        <taxon>Flavobacteriia</taxon>
        <taxon>Flavobacteriales</taxon>
        <taxon>Flavobacteriaceae</taxon>
        <taxon>Cellulophaga</taxon>
    </lineage>
</organism>
<feature type="signal peptide" evidence="1">
    <location>
        <begin position="1"/>
        <end position="22"/>
    </location>
</feature>
<dbReference type="Proteomes" id="UP000182114">
    <property type="component" value="Unassembled WGS sequence"/>
</dbReference>
<accession>A0A1G7JQL4</accession>